<evidence type="ECO:0000256" key="7">
    <source>
        <dbReference type="ARBA" id="ARBA00023145"/>
    </source>
</evidence>
<dbReference type="GO" id="GO:0008270">
    <property type="term" value="F:zinc ion binding"/>
    <property type="evidence" value="ECO:0007669"/>
    <property type="project" value="UniProtKB-UniRule"/>
</dbReference>
<dbReference type="Gene3D" id="3.40.390.10">
    <property type="entry name" value="Collagenase (Catalytic Domain)"/>
    <property type="match status" value="1"/>
</dbReference>
<evidence type="ECO:0000256" key="5">
    <source>
        <dbReference type="ARBA" id="ARBA00022833"/>
    </source>
</evidence>
<dbReference type="GO" id="GO:0006508">
    <property type="term" value="P:proteolysis"/>
    <property type="evidence" value="ECO:0007669"/>
    <property type="project" value="UniProtKB-KW"/>
</dbReference>
<dbReference type="Pfam" id="PF01400">
    <property type="entry name" value="Astacin"/>
    <property type="match status" value="1"/>
</dbReference>
<dbReference type="FunFam" id="3.40.390.10:FF:000040">
    <property type="entry name" value="Metalloendopeptidase"/>
    <property type="match status" value="1"/>
</dbReference>
<organism evidence="12">
    <name type="scientific">Clupea pallasii</name>
    <name type="common">Pacific herring</name>
    <dbReference type="NCBI Taxonomy" id="30724"/>
    <lineage>
        <taxon>Eukaryota</taxon>
        <taxon>Metazoa</taxon>
        <taxon>Chordata</taxon>
        <taxon>Craniata</taxon>
        <taxon>Vertebrata</taxon>
        <taxon>Euteleostomi</taxon>
        <taxon>Actinopterygii</taxon>
        <taxon>Neopterygii</taxon>
        <taxon>Teleostei</taxon>
        <taxon>Clupei</taxon>
        <taxon>Clupeiformes</taxon>
        <taxon>Clupeoidei</taxon>
        <taxon>Clupeidae</taxon>
        <taxon>Clupea</taxon>
    </lineage>
</organism>
<keyword evidence="6 9" id="KW-0482">Metalloprotease</keyword>
<feature type="active site" evidence="9">
    <location>
        <position position="165"/>
    </location>
</feature>
<comment type="cofactor">
    <cofactor evidence="9 10">
        <name>Zn(2+)</name>
        <dbReference type="ChEBI" id="CHEBI:29105"/>
    </cofactor>
    <text evidence="9 10">Binds 1 zinc ion per subunit.</text>
</comment>
<gene>
    <name evidence="12" type="primary">HgHE3</name>
</gene>
<evidence type="ECO:0000256" key="10">
    <source>
        <dbReference type="RuleBase" id="RU361183"/>
    </source>
</evidence>
<accession>B5UA83</accession>
<keyword evidence="2 9" id="KW-0479">Metal-binding</keyword>
<sequence>MDRKLACILVLLVGLSRALSQMDQDMSSPEEMDEAVDISSRILDANRGISRTLMEGDVAMPRSRNAMKCYSFYDCRWEKSSTGLVEVPYNIDDYFLSHEKVTIEKAMNTFHEKTCIRFVPYTTQVHHLSIESKSGCYSSVGRTGGKQTVSLNAYRCLYPGVIQHELLHALGFHHEHTRSDRDKYIRINWEHVPNGASSNFAKRDTNNLNTTYDYSSLMHYGKYSFTSSFGKATIIPIPDPEVTIGQRTDLSETDIFELNKIYKCDEQ</sequence>
<feature type="chain" id="PRO_5005123515" description="Metalloendopeptidase" evidence="10">
    <location>
        <begin position="21"/>
        <end position="267"/>
    </location>
</feature>
<feature type="signal peptide" evidence="10">
    <location>
        <begin position="1"/>
        <end position="20"/>
    </location>
</feature>
<evidence type="ECO:0000256" key="8">
    <source>
        <dbReference type="ARBA" id="ARBA00023157"/>
    </source>
</evidence>
<keyword evidence="1 9" id="KW-0645">Protease</keyword>
<proteinExistence type="evidence at transcript level"/>
<feature type="binding site" evidence="9">
    <location>
        <position position="164"/>
    </location>
    <ligand>
        <name>Zn(2+)</name>
        <dbReference type="ChEBI" id="CHEBI:29105"/>
        <note>catalytic</note>
    </ligand>
</feature>
<name>B5UA83_CLUPA</name>
<dbReference type="EMBL" id="AB433586">
    <property type="protein sequence ID" value="BAG74351.1"/>
    <property type="molecule type" value="mRNA"/>
</dbReference>
<protein>
    <recommendedName>
        <fullName evidence="10">Metalloendopeptidase</fullName>
        <ecNumber evidence="10">3.4.24.-</ecNumber>
    </recommendedName>
</protein>
<dbReference type="PROSITE" id="PS51864">
    <property type="entry name" value="ASTACIN"/>
    <property type="match status" value="1"/>
</dbReference>
<keyword evidence="8" id="KW-1015">Disulfide bond</keyword>
<dbReference type="PANTHER" id="PTHR10127">
    <property type="entry name" value="DISCOIDIN, CUB, EGF, LAMININ , AND ZINC METALLOPROTEASE DOMAIN CONTAINING"/>
    <property type="match status" value="1"/>
</dbReference>
<reference evidence="12" key="1">
    <citation type="submission" date="2008-04" db="EMBL/GenBank/DDBJ databases">
        <title>Different hatching strategy in embryos of two species in the same order, Pacific herring Clupea pallasi and Japanese anchovy Engraulis japonicus belonging to Clupeiformes, and its environmental adaptation.</title>
        <authorList>
            <person name="Kawaguchi M."/>
            <person name="Fujita H."/>
            <person name="Yoshizaki N."/>
            <person name="Hiroi J."/>
            <person name="Okouchi H."/>
            <person name="Nagakura Y."/>
            <person name="Noda T."/>
            <person name="Kikkawa T."/>
            <person name="Minowa Y."/>
            <person name="Watanabe S."/>
            <person name="Katayama S."/>
            <person name="Iwamuro S."/>
            <person name="Iuchi I."/>
            <person name="Yasumasu S."/>
        </authorList>
    </citation>
    <scope>NUCLEOTIDE SEQUENCE</scope>
</reference>
<feature type="binding site" evidence="9">
    <location>
        <position position="168"/>
    </location>
    <ligand>
        <name>Zn(2+)</name>
        <dbReference type="ChEBI" id="CHEBI:29105"/>
        <note>catalytic</note>
    </ligand>
</feature>
<dbReference type="PRINTS" id="PR00480">
    <property type="entry name" value="ASTACIN"/>
</dbReference>
<dbReference type="SUPFAM" id="SSF55486">
    <property type="entry name" value="Metalloproteases ('zincins'), catalytic domain"/>
    <property type="match status" value="1"/>
</dbReference>
<keyword evidence="5 9" id="KW-0862">Zinc</keyword>
<dbReference type="AlphaFoldDB" id="B5UA83"/>
<dbReference type="InterPro" id="IPR001506">
    <property type="entry name" value="Peptidase_M12A"/>
</dbReference>
<evidence type="ECO:0000313" key="12">
    <source>
        <dbReference type="EMBL" id="BAG74351.1"/>
    </source>
</evidence>
<evidence type="ECO:0000256" key="3">
    <source>
        <dbReference type="ARBA" id="ARBA00022729"/>
    </source>
</evidence>
<dbReference type="EC" id="3.4.24.-" evidence="10"/>
<feature type="binding site" evidence="9">
    <location>
        <position position="174"/>
    </location>
    <ligand>
        <name>Zn(2+)</name>
        <dbReference type="ChEBI" id="CHEBI:29105"/>
        <note>catalytic</note>
    </ligand>
</feature>
<keyword evidence="4 9" id="KW-0378">Hydrolase</keyword>
<dbReference type="InterPro" id="IPR006026">
    <property type="entry name" value="Peptidase_Metallo"/>
</dbReference>
<dbReference type="SMART" id="SM00235">
    <property type="entry name" value="ZnMc"/>
    <property type="match status" value="1"/>
</dbReference>
<keyword evidence="7" id="KW-0865">Zymogen</keyword>
<evidence type="ECO:0000256" key="1">
    <source>
        <dbReference type="ARBA" id="ARBA00022670"/>
    </source>
</evidence>
<dbReference type="InterPro" id="IPR024079">
    <property type="entry name" value="MetalloPept_cat_dom_sf"/>
</dbReference>
<dbReference type="GO" id="GO:0004222">
    <property type="term" value="F:metalloendopeptidase activity"/>
    <property type="evidence" value="ECO:0007669"/>
    <property type="project" value="UniProtKB-UniRule"/>
</dbReference>
<evidence type="ECO:0000256" key="9">
    <source>
        <dbReference type="PROSITE-ProRule" id="PRU01211"/>
    </source>
</evidence>
<evidence type="ECO:0000259" key="11">
    <source>
        <dbReference type="PROSITE" id="PS51864"/>
    </source>
</evidence>
<comment type="caution">
    <text evidence="9">Lacks conserved residue(s) required for the propagation of feature annotation.</text>
</comment>
<evidence type="ECO:0000256" key="6">
    <source>
        <dbReference type="ARBA" id="ARBA00023049"/>
    </source>
</evidence>
<feature type="domain" description="Peptidase M12A" evidence="11">
    <location>
        <begin position="65"/>
        <end position="265"/>
    </location>
</feature>
<evidence type="ECO:0000256" key="4">
    <source>
        <dbReference type="ARBA" id="ARBA00022801"/>
    </source>
</evidence>
<keyword evidence="3 10" id="KW-0732">Signal</keyword>
<dbReference type="PANTHER" id="PTHR10127:SF839">
    <property type="entry name" value="HATCHING ENZYME 1.2-RELATED"/>
    <property type="match status" value="1"/>
</dbReference>
<dbReference type="MEROPS" id="M12.007"/>
<evidence type="ECO:0000256" key="2">
    <source>
        <dbReference type="ARBA" id="ARBA00022723"/>
    </source>
</evidence>